<dbReference type="WBParaSite" id="ACAC_0000950401-mRNA-1">
    <property type="protein sequence ID" value="ACAC_0000950401-mRNA-1"/>
    <property type="gene ID" value="ACAC_0000950401"/>
</dbReference>
<proteinExistence type="predicted"/>
<protein>
    <submittedName>
        <fullName evidence="2">Ovate family protein</fullName>
    </submittedName>
</protein>
<dbReference type="STRING" id="6313.A0A0K0DF08"/>
<sequence length="130" mass="14396">MSGHPEGLEVGVATMAPEDDVGLLCVITKPLSEHGRFRYKISMCSMLSGPAKEFAVKRTLSASLFSLGFDILLMSLNHVPSSSDEWEAVCSSHGEERGKNFDLELSRYMMQTITDVKYLIKKSKYTAVSK</sequence>
<evidence type="ECO:0000313" key="1">
    <source>
        <dbReference type="Proteomes" id="UP000035642"/>
    </source>
</evidence>
<accession>A0A0K0DF08</accession>
<evidence type="ECO:0000313" key="2">
    <source>
        <dbReference type="WBParaSite" id="ACAC_0000950401-mRNA-1"/>
    </source>
</evidence>
<reference evidence="2" key="2">
    <citation type="submission" date="2016-04" db="UniProtKB">
        <authorList>
            <consortium name="WormBaseParasite"/>
        </authorList>
    </citation>
    <scope>IDENTIFICATION</scope>
</reference>
<organism evidence="1 2">
    <name type="scientific">Angiostrongylus cantonensis</name>
    <name type="common">Rat lungworm</name>
    <dbReference type="NCBI Taxonomy" id="6313"/>
    <lineage>
        <taxon>Eukaryota</taxon>
        <taxon>Metazoa</taxon>
        <taxon>Ecdysozoa</taxon>
        <taxon>Nematoda</taxon>
        <taxon>Chromadorea</taxon>
        <taxon>Rhabditida</taxon>
        <taxon>Rhabditina</taxon>
        <taxon>Rhabditomorpha</taxon>
        <taxon>Strongyloidea</taxon>
        <taxon>Metastrongylidae</taxon>
        <taxon>Angiostrongylus</taxon>
    </lineage>
</organism>
<name>A0A0K0DF08_ANGCA</name>
<keyword evidence="1" id="KW-1185">Reference proteome</keyword>
<reference evidence="1" key="1">
    <citation type="submission" date="2012-09" db="EMBL/GenBank/DDBJ databases">
        <authorList>
            <person name="Martin A.A."/>
        </authorList>
    </citation>
    <scope>NUCLEOTIDE SEQUENCE</scope>
</reference>
<dbReference type="Proteomes" id="UP000035642">
    <property type="component" value="Unassembled WGS sequence"/>
</dbReference>
<dbReference type="AlphaFoldDB" id="A0A0K0DF08"/>